<keyword evidence="3" id="KW-1185">Reference proteome</keyword>
<reference evidence="2" key="1">
    <citation type="submission" date="2020-11" db="EMBL/GenBank/DDBJ databases">
        <authorList>
            <consortium name="DOE Joint Genome Institute"/>
            <person name="Ahrendt S."/>
            <person name="Riley R."/>
            <person name="Andreopoulos W."/>
            <person name="Labutti K."/>
            <person name="Pangilinan J."/>
            <person name="Ruiz-Duenas F.J."/>
            <person name="Barrasa J.M."/>
            <person name="Sanchez-Garcia M."/>
            <person name="Camarero S."/>
            <person name="Miyauchi S."/>
            <person name="Serrano A."/>
            <person name="Linde D."/>
            <person name="Babiker R."/>
            <person name="Drula E."/>
            <person name="Ayuso-Fernandez I."/>
            <person name="Pacheco R."/>
            <person name="Padilla G."/>
            <person name="Ferreira P."/>
            <person name="Barriuso J."/>
            <person name="Kellner H."/>
            <person name="Castanera R."/>
            <person name="Alfaro M."/>
            <person name="Ramirez L."/>
            <person name="Pisabarro A.G."/>
            <person name="Kuo A."/>
            <person name="Tritt A."/>
            <person name="Lipzen A."/>
            <person name="He G."/>
            <person name="Yan M."/>
            <person name="Ng V."/>
            <person name="Cullen D."/>
            <person name="Martin F."/>
            <person name="Rosso M.-N."/>
            <person name="Henrissat B."/>
            <person name="Hibbett D."/>
            <person name="Martinez A.T."/>
            <person name="Grigoriev I.V."/>
        </authorList>
    </citation>
    <scope>NUCLEOTIDE SEQUENCE</scope>
    <source>
        <strain evidence="2">CIRM-BRFM 674</strain>
    </source>
</reference>
<evidence type="ECO:0000313" key="3">
    <source>
        <dbReference type="Proteomes" id="UP000807469"/>
    </source>
</evidence>
<name>A0A9P5YXR7_9AGAR</name>
<gene>
    <name evidence="2" type="ORF">BDN70DRAFT_95210</name>
</gene>
<evidence type="ECO:0000313" key="2">
    <source>
        <dbReference type="EMBL" id="KAF9477687.1"/>
    </source>
</evidence>
<sequence>MTSMIHLLFFPTPRFRYFRSVFSFSPPTAICAALLSLLLLYKFDNCLLWPLFLGTLLLLIWVSMVSPSLVCLFVLCPRMYSTALLRPLPYRDHSHTLRLGVPEPKMCASPSSKILQWMCCWMLPGLWCGESTLHLRWMKVFVLSHWT</sequence>
<keyword evidence="1" id="KW-0812">Transmembrane</keyword>
<keyword evidence="1" id="KW-0472">Membrane</keyword>
<organism evidence="2 3">
    <name type="scientific">Pholiota conissans</name>
    <dbReference type="NCBI Taxonomy" id="109636"/>
    <lineage>
        <taxon>Eukaryota</taxon>
        <taxon>Fungi</taxon>
        <taxon>Dikarya</taxon>
        <taxon>Basidiomycota</taxon>
        <taxon>Agaricomycotina</taxon>
        <taxon>Agaricomycetes</taxon>
        <taxon>Agaricomycetidae</taxon>
        <taxon>Agaricales</taxon>
        <taxon>Agaricineae</taxon>
        <taxon>Strophariaceae</taxon>
        <taxon>Pholiota</taxon>
    </lineage>
</organism>
<keyword evidence="1" id="KW-1133">Transmembrane helix</keyword>
<dbReference type="Proteomes" id="UP000807469">
    <property type="component" value="Unassembled WGS sequence"/>
</dbReference>
<evidence type="ECO:0000256" key="1">
    <source>
        <dbReference type="SAM" id="Phobius"/>
    </source>
</evidence>
<protein>
    <submittedName>
        <fullName evidence="2">Uncharacterized protein</fullName>
    </submittedName>
</protein>
<comment type="caution">
    <text evidence="2">The sequence shown here is derived from an EMBL/GenBank/DDBJ whole genome shotgun (WGS) entry which is preliminary data.</text>
</comment>
<feature type="transmembrane region" description="Helical" evidence="1">
    <location>
        <begin position="47"/>
        <end position="76"/>
    </location>
</feature>
<dbReference type="AlphaFoldDB" id="A0A9P5YXR7"/>
<feature type="transmembrane region" description="Helical" evidence="1">
    <location>
        <begin position="21"/>
        <end position="41"/>
    </location>
</feature>
<accession>A0A9P5YXR7</accession>
<dbReference type="EMBL" id="MU155253">
    <property type="protein sequence ID" value="KAF9477687.1"/>
    <property type="molecule type" value="Genomic_DNA"/>
</dbReference>
<proteinExistence type="predicted"/>